<keyword evidence="4" id="KW-1185">Reference proteome</keyword>
<feature type="compositionally biased region" description="Gly residues" evidence="1">
    <location>
        <begin position="335"/>
        <end position="355"/>
    </location>
</feature>
<feature type="compositionally biased region" description="Low complexity" evidence="1">
    <location>
        <begin position="545"/>
        <end position="561"/>
    </location>
</feature>
<accession>A0A8H3J1S5</accession>
<evidence type="ECO:0000256" key="1">
    <source>
        <dbReference type="SAM" id="MobiDB-lite"/>
    </source>
</evidence>
<feature type="compositionally biased region" description="Polar residues" evidence="1">
    <location>
        <begin position="413"/>
        <end position="430"/>
    </location>
</feature>
<feature type="chain" id="PRO_5034240623" evidence="2">
    <location>
        <begin position="25"/>
        <end position="975"/>
    </location>
</feature>
<name>A0A8H3J1S5_9LECA</name>
<organism evidence="3 4">
    <name type="scientific">Heterodermia speciosa</name>
    <dbReference type="NCBI Taxonomy" id="116794"/>
    <lineage>
        <taxon>Eukaryota</taxon>
        <taxon>Fungi</taxon>
        <taxon>Dikarya</taxon>
        <taxon>Ascomycota</taxon>
        <taxon>Pezizomycotina</taxon>
        <taxon>Lecanoromycetes</taxon>
        <taxon>OSLEUM clade</taxon>
        <taxon>Lecanoromycetidae</taxon>
        <taxon>Caliciales</taxon>
        <taxon>Physciaceae</taxon>
        <taxon>Heterodermia</taxon>
    </lineage>
</organism>
<protein>
    <submittedName>
        <fullName evidence="3">Uncharacterized protein</fullName>
    </submittedName>
</protein>
<dbReference type="OrthoDB" id="3944128at2759"/>
<feature type="compositionally biased region" description="Low complexity" evidence="1">
    <location>
        <begin position="312"/>
        <end position="334"/>
    </location>
</feature>
<feature type="compositionally biased region" description="Low complexity" evidence="1">
    <location>
        <begin position="431"/>
        <end position="441"/>
    </location>
</feature>
<dbReference type="AlphaFoldDB" id="A0A8H3J1S5"/>
<evidence type="ECO:0000313" key="3">
    <source>
        <dbReference type="EMBL" id="CAF9939008.1"/>
    </source>
</evidence>
<feature type="compositionally biased region" description="Polar residues" evidence="1">
    <location>
        <begin position="515"/>
        <end position="529"/>
    </location>
</feature>
<feature type="compositionally biased region" description="Gly residues" evidence="1">
    <location>
        <begin position="533"/>
        <end position="544"/>
    </location>
</feature>
<dbReference type="EMBL" id="CAJPDS010000123">
    <property type="protein sequence ID" value="CAF9939008.1"/>
    <property type="molecule type" value="Genomic_DNA"/>
</dbReference>
<gene>
    <name evidence="3" type="ORF">HETSPECPRED_001452</name>
</gene>
<comment type="caution">
    <text evidence="3">The sequence shown here is derived from an EMBL/GenBank/DDBJ whole genome shotgun (WGS) entry which is preliminary data.</text>
</comment>
<feature type="compositionally biased region" description="Gly residues" evidence="1">
    <location>
        <begin position="386"/>
        <end position="399"/>
    </location>
</feature>
<feature type="compositionally biased region" description="Low complexity" evidence="1">
    <location>
        <begin position="489"/>
        <end position="505"/>
    </location>
</feature>
<evidence type="ECO:0000256" key="2">
    <source>
        <dbReference type="SAM" id="SignalP"/>
    </source>
</evidence>
<feature type="compositionally biased region" description="Low complexity" evidence="1">
    <location>
        <begin position="449"/>
        <end position="482"/>
    </location>
</feature>
<proteinExistence type="predicted"/>
<sequence>MAILFNLSSLLALIFLVISSKALSATSPSNNASFANTTSLPSGTITASSEITPSLSINTSCSSCVIAVDVQGLQQVVWLTETWSATLDTEYVTVTSFNGSNATAISNTTTVLGDAASLNASANPYSAFIRSAYDQNNGYMNTNATFVRGTNGSVGTTSFPYGQAFAEVTAVEYRYMIPNPSCPMNMGPAGTGCECWMNTWFPPSLPWADDVVSTTTYSLDRTYYQPLSPFQINESLIVPQDVDFPLAPWDGEDFSAWLAEDEGFKSAVPNWEDCAYWNTAGGPPGVKIPVAALTTIISTTVHSAAPITWSSTARPAAQPATPTAKTTVPPIAGQTGSGGEGGSSGSENGGSGGSASSGSSDPESSGSQDSYGSRTSGTTGSSASGGDSGSHGNIGGGNFGTTRSSGLGDGDESTGNSGSTAILMSTSITASQSSDKSSEQSGNAGSTPSDSSAGSQNGGSSENSSNQGSTGSSGSSGSQEGSESSEDMGITSNTGSIGGTESTSSPKSSGHPGETINTGSGSRSDTETQGGESSAGGNSGGNGESGTQAGSSVSAGSGTSGPDSINPIIPFVVSADEHTVSGTVLGSSAVAVAGITIAAGDIPTSAGGVLISVHPGAFSIAINGDSQPLPTARPVYEPAPIATIGGQIITASPGASEVYYAGTTLSQDGPHVTISNKDIYVGSSGLVIGSSTIALPSAIKQESGSEDQPSALTFTAAGYTFTSSPSGIAFAGTSLLSGGAAIISGTTISYGTNGLIVGTSIISVPTPRPAAHSGAEPIQTFTLGGQVFTANPTAVDIAGKTLTLGSPALTIWGTAVSLGSSGIVIASSTYPIPLDAFPSSTTVIDGETFTINPTAIEVGGTTLSKGGNAITINGTVISLGDSGLVVGGSTVSYHNSPSTRAGTTSEGLGAIILAGFGPTSTSTNIIVPTGAGSLNGTSTLAAFQGKAAWLGRGREEFLGLGSLLLAGWIICYHTW</sequence>
<dbReference type="Proteomes" id="UP000664521">
    <property type="component" value="Unassembled WGS sequence"/>
</dbReference>
<keyword evidence="2" id="KW-0732">Signal</keyword>
<feature type="compositionally biased region" description="Low complexity" evidence="1">
    <location>
        <begin position="356"/>
        <end position="385"/>
    </location>
</feature>
<feature type="region of interest" description="Disordered" evidence="1">
    <location>
        <begin position="310"/>
        <end position="561"/>
    </location>
</feature>
<evidence type="ECO:0000313" key="4">
    <source>
        <dbReference type="Proteomes" id="UP000664521"/>
    </source>
</evidence>
<reference evidence="3" key="1">
    <citation type="submission" date="2021-03" db="EMBL/GenBank/DDBJ databases">
        <authorList>
            <person name="Tagirdzhanova G."/>
        </authorList>
    </citation>
    <scope>NUCLEOTIDE SEQUENCE</scope>
</reference>
<feature type="signal peptide" evidence="2">
    <location>
        <begin position="1"/>
        <end position="24"/>
    </location>
</feature>